<sequence length="265" mass="29532">MTADGPRFALDHVVLLLPYDMLQNPPAWITDQLTVSPGGQHADGKTENRLVLFQDGTYLELIAFVKDDPEKRSGHWWDKPYGVVDFAFTTTDLDYESLKQRFRDSGTGISYAEPKAGGRITPDGKELKWEVTFPTGVDRGNVPFFCTDVTPRERRVPVNEANATHPSGAIGMAGMHLEVEKRDLERLSKATAAVLGVKKQDNDQFDVNVPKEVKKSKQASIRIQEVSKDSKKDLALTLRLQTANHNPRDAVRQQIGDGLVSISFE</sequence>
<evidence type="ECO:0000313" key="1">
    <source>
        <dbReference type="EMBL" id="KAK3713032.1"/>
    </source>
</evidence>
<dbReference type="Proteomes" id="UP001281147">
    <property type="component" value="Unassembled WGS sequence"/>
</dbReference>
<gene>
    <name evidence="1" type="ORF">LTR37_008717</name>
</gene>
<evidence type="ECO:0000313" key="2">
    <source>
        <dbReference type="Proteomes" id="UP001281147"/>
    </source>
</evidence>
<name>A0ACC3NA50_9PEZI</name>
<protein>
    <submittedName>
        <fullName evidence="1">Uncharacterized protein</fullName>
    </submittedName>
</protein>
<proteinExistence type="predicted"/>
<dbReference type="EMBL" id="JAUTXU010000065">
    <property type="protein sequence ID" value="KAK3713032.1"/>
    <property type="molecule type" value="Genomic_DNA"/>
</dbReference>
<comment type="caution">
    <text evidence="1">The sequence shown here is derived from an EMBL/GenBank/DDBJ whole genome shotgun (WGS) entry which is preliminary data.</text>
</comment>
<reference evidence="1" key="1">
    <citation type="submission" date="2023-07" db="EMBL/GenBank/DDBJ databases">
        <title>Black Yeasts Isolated from many extreme environments.</title>
        <authorList>
            <person name="Coleine C."/>
            <person name="Stajich J.E."/>
            <person name="Selbmann L."/>
        </authorList>
    </citation>
    <scope>NUCLEOTIDE SEQUENCE</scope>
    <source>
        <strain evidence="1">CCFEE 5714</strain>
    </source>
</reference>
<organism evidence="1 2">
    <name type="scientific">Vermiconidia calcicola</name>
    <dbReference type="NCBI Taxonomy" id="1690605"/>
    <lineage>
        <taxon>Eukaryota</taxon>
        <taxon>Fungi</taxon>
        <taxon>Dikarya</taxon>
        <taxon>Ascomycota</taxon>
        <taxon>Pezizomycotina</taxon>
        <taxon>Dothideomycetes</taxon>
        <taxon>Dothideomycetidae</taxon>
        <taxon>Mycosphaerellales</taxon>
        <taxon>Extremaceae</taxon>
        <taxon>Vermiconidia</taxon>
    </lineage>
</organism>
<accession>A0ACC3NA50</accession>
<keyword evidence="2" id="KW-1185">Reference proteome</keyword>